<dbReference type="InterPro" id="IPR012074">
    <property type="entry name" value="GAF_ANTAR"/>
</dbReference>
<keyword evidence="1" id="KW-0805">Transcription regulation</keyword>
<keyword evidence="2" id="KW-0804">Transcription</keyword>
<evidence type="ECO:0000256" key="2">
    <source>
        <dbReference type="ARBA" id="ARBA00023163"/>
    </source>
</evidence>
<evidence type="ECO:0000259" key="4">
    <source>
        <dbReference type="PROSITE" id="PS50921"/>
    </source>
</evidence>
<dbReference type="PIRSF" id="PIRSF036625">
    <property type="entry name" value="GAF_ANTAR"/>
    <property type="match status" value="1"/>
</dbReference>
<dbReference type="Proteomes" id="UP000317484">
    <property type="component" value="Unassembled WGS sequence"/>
</dbReference>
<gene>
    <name evidence="5" type="ORF">SAMN06273567_109127</name>
</gene>
<proteinExistence type="predicted"/>
<evidence type="ECO:0000313" key="5">
    <source>
        <dbReference type="EMBL" id="SMO96092.1"/>
    </source>
</evidence>
<dbReference type="EMBL" id="FXTJ01000009">
    <property type="protein sequence ID" value="SMO96092.1"/>
    <property type="molecule type" value="Genomic_DNA"/>
</dbReference>
<dbReference type="Pfam" id="PF13185">
    <property type="entry name" value="GAF_2"/>
    <property type="match status" value="1"/>
</dbReference>
<dbReference type="Gene3D" id="1.10.10.10">
    <property type="entry name" value="Winged helix-like DNA-binding domain superfamily/Winged helix DNA-binding domain"/>
    <property type="match status" value="1"/>
</dbReference>
<dbReference type="PROSITE" id="PS50921">
    <property type="entry name" value="ANTAR"/>
    <property type="match status" value="1"/>
</dbReference>
<dbReference type="Pfam" id="PF03861">
    <property type="entry name" value="ANTAR"/>
    <property type="match status" value="1"/>
</dbReference>
<dbReference type="InterPro" id="IPR003018">
    <property type="entry name" value="GAF"/>
</dbReference>
<organism evidence="5 6">
    <name type="scientific">Geodermatophilus aquaeductus</name>
    <dbReference type="NCBI Taxonomy" id="1564161"/>
    <lineage>
        <taxon>Bacteria</taxon>
        <taxon>Bacillati</taxon>
        <taxon>Actinomycetota</taxon>
        <taxon>Actinomycetes</taxon>
        <taxon>Geodermatophilales</taxon>
        <taxon>Geodermatophilaceae</taxon>
        <taxon>Geodermatophilus</taxon>
    </lineage>
</organism>
<dbReference type="Gene3D" id="3.30.450.40">
    <property type="match status" value="1"/>
</dbReference>
<evidence type="ECO:0000313" key="6">
    <source>
        <dbReference type="Proteomes" id="UP000317484"/>
    </source>
</evidence>
<accession>A0A521FIP4</accession>
<dbReference type="SUPFAM" id="SSF55781">
    <property type="entry name" value="GAF domain-like"/>
    <property type="match status" value="1"/>
</dbReference>
<dbReference type="SMART" id="SM01012">
    <property type="entry name" value="ANTAR"/>
    <property type="match status" value="1"/>
</dbReference>
<dbReference type="InterPro" id="IPR005561">
    <property type="entry name" value="ANTAR"/>
</dbReference>
<name>A0A521FIP4_9ACTN</name>
<keyword evidence="6" id="KW-1185">Reference proteome</keyword>
<sequence>MADTQHPGPSRAAEALERLGRLSVRDLSMESLLQTVADLAKAVMPGDPEASVSLLVRDAPTTAASTGQLAVDLDERQYERGHGPCLHAARTGELTEIADARTDRRWPDYTSRAVEAGALSSLSVPLAIDDEQVAGALNVYARLASAFDDDSRAAATRFGPYASIAVGNLHAYRSAREMADNLQAALENRAVIDQAKGVLIERYRLRPDEAFEMLAQASMHTNRKVRDIAEELVRTGSLPVGAPRRNNRYPRPGPPSGRPGSDPPRHS</sequence>
<feature type="domain" description="ANTAR" evidence="4">
    <location>
        <begin position="172"/>
        <end position="233"/>
    </location>
</feature>
<protein>
    <submittedName>
        <fullName evidence="5">GAF domain-containing protein</fullName>
    </submittedName>
</protein>
<dbReference type="InterPro" id="IPR036388">
    <property type="entry name" value="WH-like_DNA-bd_sf"/>
</dbReference>
<evidence type="ECO:0000256" key="1">
    <source>
        <dbReference type="ARBA" id="ARBA00023015"/>
    </source>
</evidence>
<feature type="region of interest" description="Disordered" evidence="3">
    <location>
        <begin position="235"/>
        <end position="267"/>
    </location>
</feature>
<dbReference type="SMART" id="SM00065">
    <property type="entry name" value="GAF"/>
    <property type="match status" value="1"/>
</dbReference>
<reference evidence="5 6" key="1">
    <citation type="submission" date="2017-05" db="EMBL/GenBank/DDBJ databases">
        <authorList>
            <person name="Varghese N."/>
            <person name="Submissions S."/>
        </authorList>
    </citation>
    <scope>NUCLEOTIDE SEQUENCE [LARGE SCALE GENOMIC DNA]</scope>
    <source>
        <strain evidence="5 6">DSM 46834</strain>
    </source>
</reference>
<dbReference type="GO" id="GO:0003723">
    <property type="term" value="F:RNA binding"/>
    <property type="evidence" value="ECO:0007669"/>
    <property type="project" value="InterPro"/>
</dbReference>
<dbReference type="InterPro" id="IPR029016">
    <property type="entry name" value="GAF-like_dom_sf"/>
</dbReference>
<dbReference type="RefSeq" id="WP_142460200.1">
    <property type="nucleotide sequence ID" value="NZ_FXTJ01000009.1"/>
</dbReference>
<evidence type="ECO:0000256" key="3">
    <source>
        <dbReference type="SAM" id="MobiDB-lite"/>
    </source>
</evidence>
<dbReference type="AlphaFoldDB" id="A0A521FIP4"/>